<keyword evidence="2" id="KW-0436">Ligase</keyword>
<dbReference type="InterPro" id="IPR000073">
    <property type="entry name" value="AB_hydrolase_1"/>
</dbReference>
<sequence>MVRSATRPPSGLPGLQDRFSRIVDAPGVGADAGTRRGWHVLDTGPALAQLGIETVGTVLAVHGNPTWSYLWRALANESLAAAESGGTAWRVVAVDQLDMGFSERTDVRRTLEQRILDLGSLTAELALDGRVVSLGHDWGGVVALGWAVRHPELLAAVASLNTAVDQPSDLPIPAALRLARFGPVLRASTSTSPAFLRTTLALANPPLPTEVKAAYSAPYPDRASRLGIEQFVADIPVDEDTESHEALLGVSSGVAKLEVPALLLWGPRDPIFTDLYLGDLMRRLPHAEVHRFEGAGHLIAEDAPYATHLLTWLDDVAAGRARRREQPANSPAPVSVHSSAPMWAALDEHRDDPSVAALEMGRGPDGAPLAVSWRQLAARVDELAAGLSAVGVRRGDRVSLLVQPGVTLTAIVYACLRIGAVVVVADAGLGVTGLSRAVRGAWPDVVIGQVPGLTAAKVLGWPGLRISATSIPASSRAALGVAHSLAEVAELGRGAPLPDAPGPDDLAAVLFTSGSTGPAKGVVYTHHQLQAVRDTLRDTYGVTAESGLVTGFAPFALLGPALGTRSVTPDMDVTSPRTLTATAVADAVIAADARIVFLSPAAILNVVATRDALDATQRAALERVQTFLSTGAPIGARLLDDACTLMPNADAHTPYGMTECLLVTDIDRDGISAAALAPDDGVCVGTPIGSNVVRISALDSTGAARGEPSDEPGVLGEIVISAPHLKERYDRLAMTDRAAARELPPQGRWHRTGDVGHLDDEGRLWVEGRLPHVFVTADGPLAPVGTEQDLETLPWVRRAAVVGVGPAGTAQAVAVLETREPTRRVRVAEAELADALRASTTHPIAAAFIVPELPTDIRHNSKIDRSALAAWAERALSGERVSAP</sequence>
<protein>
    <submittedName>
        <fullName evidence="5">Alpha/beta fold hydrolase</fullName>
    </submittedName>
</protein>
<evidence type="ECO:0000259" key="3">
    <source>
        <dbReference type="Pfam" id="PF00501"/>
    </source>
</evidence>
<dbReference type="PROSITE" id="PS00455">
    <property type="entry name" value="AMP_BINDING"/>
    <property type="match status" value="1"/>
</dbReference>
<dbReference type="Gene3D" id="3.30.300.30">
    <property type="match status" value="1"/>
</dbReference>
<dbReference type="Pfam" id="PF00501">
    <property type="entry name" value="AMP-binding"/>
    <property type="match status" value="1"/>
</dbReference>
<dbReference type="InterPro" id="IPR000873">
    <property type="entry name" value="AMP-dep_synth/lig_dom"/>
</dbReference>
<evidence type="ECO:0000256" key="1">
    <source>
        <dbReference type="ARBA" id="ARBA00006432"/>
    </source>
</evidence>
<dbReference type="InterPro" id="IPR042099">
    <property type="entry name" value="ANL_N_sf"/>
</dbReference>
<feature type="domain" description="AMP-dependent synthetase/ligase" evidence="3">
    <location>
        <begin position="370"/>
        <end position="729"/>
    </location>
</feature>
<keyword evidence="5" id="KW-0378">Hydrolase</keyword>
<dbReference type="EMBL" id="WBJX01000002">
    <property type="protein sequence ID" value="KAB1638279.1"/>
    <property type="molecule type" value="Genomic_DNA"/>
</dbReference>
<dbReference type="Pfam" id="PF00561">
    <property type="entry name" value="Abhydrolase_1"/>
    <property type="match status" value="1"/>
</dbReference>
<evidence type="ECO:0000313" key="6">
    <source>
        <dbReference type="Proteomes" id="UP000490386"/>
    </source>
</evidence>
<evidence type="ECO:0000313" key="5">
    <source>
        <dbReference type="EMBL" id="KAB1638279.1"/>
    </source>
</evidence>
<dbReference type="InterPro" id="IPR029058">
    <property type="entry name" value="AB_hydrolase_fold"/>
</dbReference>
<proteinExistence type="inferred from homology"/>
<reference evidence="5 6" key="1">
    <citation type="submission" date="2019-09" db="EMBL/GenBank/DDBJ databases">
        <title>Phylogeny of genus Pseudoclavibacter and closely related genus.</title>
        <authorList>
            <person name="Li Y."/>
        </authorList>
    </citation>
    <scope>NUCLEOTIDE SEQUENCE [LARGE SCALE GENOMIC DNA]</scope>
    <source>
        <strain evidence="5 6">THG-MD12</strain>
    </source>
</reference>
<dbReference type="AlphaFoldDB" id="A0A7J5B2R1"/>
<dbReference type="Gene3D" id="3.40.50.1820">
    <property type="entry name" value="alpha/beta hydrolase"/>
    <property type="match status" value="1"/>
</dbReference>
<dbReference type="OrthoDB" id="812569at2"/>
<evidence type="ECO:0000256" key="2">
    <source>
        <dbReference type="ARBA" id="ARBA00022598"/>
    </source>
</evidence>
<dbReference type="GO" id="GO:0031956">
    <property type="term" value="F:medium-chain fatty acid-CoA ligase activity"/>
    <property type="evidence" value="ECO:0007669"/>
    <property type="project" value="TreeGrafter"/>
</dbReference>
<gene>
    <name evidence="5" type="ORF">F8O03_07725</name>
</gene>
<name>A0A7J5B2R1_9MICO</name>
<feature type="domain" description="AB hydrolase-1" evidence="4">
    <location>
        <begin position="57"/>
        <end position="304"/>
    </location>
</feature>
<dbReference type="InterPro" id="IPR045851">
    <property type="entry name" value="AMP-bd_C_sf"/>
</dbReference>
<dbReference type="SUPFAM" id="SSF56801">
    <property type="entry name" value="Acetyl-CoA synthetase-like"/>
    <property type="match status" value="1"/>
</dbReference>
<dbReference type="GO" id="GO:0016787">
    <property type="term" value="F:hydrolase activity"/>
    <property type="evidence" value="ECO:0007669"/>
    <property type="project" value="UniProtKB-KW"/>
</dbReference>
<dbReference type="PANTHER" id="PTHR43201:SF5">
    <property type="entry name" value="MEDIUM-CHAIN ACYL-COA LIGASE ACSF2, MITOCHONDRIAL"/>
    <property type="match status" value="1"/>
</dbReference>
<dbReference type="PANTHER" id="PTHR43201">
    <property type="entry name" value="ACYL-COA SYNTHETASE"/>
    <property type="match status" value="1"/>
</dbReference>
<organism evidence="5 6">
    <name type="scientific">Pseudoclavibacter terrae</name>
    <dbReference type="NCBI Taxonomy" id="1530195"/>
    <lineage>
        <taxon>Bacteria</taxon>
        <taxon>Bacillati</taxon>
        <taxon>Actinomycetota</taxon>
        <taxon>Actinomycetes</taxon>
        <taxon>Micrococcales</taxon>
        <taxon>Microbacteriaceae</taxon>
        <taxon>Pseudoclavibacter</taxon>
    </lineage>
</organism>
<accession>A0A7J5B2R1</accession>
<keyword evidence="6" id="KW-1185">Reference proteome</keyword>
<evidence type="ECO:0000259" key="4">
    <source>
        <dbReference type="Pfam" id="PF00561"/>
    </source>
</evidence>
<dbReference type="InterPro" id="IPR020845">
    <property type="entry name" value="AMP-binding_CS"/>
</dbReference>
<dbReference type="Gene3D" id="3.40.50.12780">
    <property type="entry name" value="N-terminal domain of ligase-like"/>
    <property type="match status" value="1"/>
</dbReference>
<dbReference type="SUPFAM" id="SSF53474">
    <property type="entry name" value="alpha/beta-Hydrolases"/>
    <property type="match status" value="1"/>
</dbReference>
<dbReference type="GO" id="GO:0006631">
    <property type="term" value="P:fatty acid metabolic process"/>
    <property type="evidence" value="ECO:0007669"/>
    <property type="project" value="TreeGrafter"/>
</dbReference>
<dbReference type="Proteomes" id="UP000490386">
    <property type="component" value="Unassembled WGS sequence"/>
</dbReference>
<comment type="similarity">
    <text evidence="1">Belongs to the ATP-dependent AMP-binding enzyme family.</text>
</comment>
<comment type="caution">
    <text evidence="5">The sequence shown here is derived from an EMBL/GenBank/DDBJ whole genome shotgun (WGS) entry which is preliminary data.</text>
</comment>